<dbReference type="Pfam" id="PF13749">
    <property type="entry name" value="HATPase_c_4"/>
    <property type="match status" value="1"/>
</dbReference>
<keyword evidence="3" id="KW-1185">Reference proteome</keyword>
<dbReference type="PANTHER" id="PTHR30595:SF6">
    <property type="entry name" value="SCHLAFEN ALBA-2 DOMAIN-CONTAINING PROTEIN"/>
    <property type="match status" value="1"/>
</dbReference>
<sequence length="384" mass="43074">MEALELLELIQQGESSRVQFKERLPHTDSLAQEMVAFSNTEGGKIIIGVNDKTGDLNGLSFQELQSVNQQLVNVASQSVFPPIVIKTETVKVNEHNLVVVELKEGISKPYKDRNGAIFMKNGSDKRRVTSNDEIARLLQSSKIMFADELPVVGSTIADVNVDLFNKFIQTKYGRSLEDMGVDLPKSLENLNLLSEGQLTLAGLLLFSDRRQHFRPQFTIQCVSVDADDITGNTFADSETPIEGNMLTVFQKAIGFVDRNMRKQQTGTSFNSPAVWEIPYEVFEELLVNALIHRDYFIQSTIKIFIFRNRVEIHSPGKLPNSLTVENIRNGISIARNPILQSVAQFVLPYKGLGTGVSRAVSLYPEIEFVNDIQAEQFRVIIKRP</sequence>
<accession>A0ABV2T6P7</accession>
<reference evidence="2 3" key="1">
    <citation type="submission" date="2024-06" db="EMBL/GenBank/DDBJ databases">
        <title>Chitinophaga defluvii sp. nov., isolated from municipal sewage.</title>
        <authorList>
            <person name="Zhang L."/>
        </authorList>
    </citation>
    <scope>NUCLEOTIDE SEQUENCE [LARGE SCALE GENOMIC DNA]</scope>
    <source>
        <strain evidence="2 3">H8</strain>
    </source>
</reference>
<dbReference type="InterPro" id="IPR038461">
    <property type="entry name" value="Schlafen_AlbA_2_dom_sf"/>
</dbReference>
<protein>
    <submittedName>
        <fullName evidence="2">RNA-binding domain-containing protein</fullName>
    </submittedName>
</protein>
<dbReference type="PANTHER" id="PTHR30595">
    <property type="entry name" value="GLPR-RELATED TRANSCRIPTIONAL REPRESSOR"/>
    <property type="match status" value="1"/>
</dbReference>
<dbReference type="RefSeq" id="WP_354661344.1">
    <property type="nucleotide sequence ID" value="NZ_JBEXAC010000002.1"/>
</dbReference>
<evidence type="ECO:0000313" key="3">
    <source>
        <dbReference type="Proteomes" id="UP001549749"/>
    </source>
</evidence>
<dbReference type="Proteomes" id="UP001549749">
    <property type="component" value="Unassembled WGS sequence"/>
</dbReference>
<dbReference type="Pfam" id="PF04326">
    <property type="entry name" value="SLFN_AlbA_2"/>
    <property type="match status" value="1"/>
</dbReference>
<dbReference type="EMBL" id="JBEXAC010000002">
    <property type="protein sequence ID" value="MET6998703.1"/>
    <property type="molecule type" value="Genomic_DNA"/>
</dbReference>
<dbReference type="Gene3D" id="3.30.950.30">
    <property type="entry name" value="Schlafen, AAA domain"/>
    <property type="match status" value="1"/>
</dbReference>
<dbReference type="InterPro" id="IPR038475">
    <property type="entry name" value="RecG_C_sf"/>
</dbReference>
<name>A0ABV2T6P7_9BACT</name>
<comment type="caution">
    <text evidence="2">The sequence shown here is derived from an EMBL/GenBank/DDBJ whole genome shotgun (WGS) entry which is preliminary data.</text>
</comment>
<evidence type="ECO:0000313" key="2">
    <source>
        <dbReference type="EMBL" id="MET6998703.1"/>
    </source>
</evidence>
<dbReference type="Gene3D" id="3.30.565.60">
    <property type="match status" value="1"/>
</dbReference>
<evidence type="ECO:0000259" key="1">
    <source>
        <dbReference type="Pfam" id="PF04326"/>
    </source>
</evidence>
<dbReference type="InterPro" id="IPR007421">
    <property type="entry name" value="Schlafen_AlbA_2_dom"/>
</dbReference>
<gene>
    <name evidence="2" type="ORF">ABR189_15065</name>
</gene>
<proteinExistence type="predicted"/>
<organism evidence="2 3">
    <name type="scientific">Chitinophaga defluvii</name>
    <dbReference type="NCBI Taxonomy" id="3163343"/>
    <lineage>
        <taxon>Bacteria</taxon>
        <taxon>Pseudomonadati</taxon>
        <taxon>Bacteroidota</taxon>
        <taxon>Chitinophagia</taxon>
        <taxon>Chitinophagales</taxon>
        <taxon>Chitinophagaceae</taxon>
        <taxon>Chitinophaga</taxon>
    </lineage>
</organism>
<feature type="domain" description="Schlafen AlbA-2" evidence="1">
    <location>
        <begin position="14"/>
        <end position="128"/>
    </location>
</feature>